<evidence type="ECO:0000259" key="5">
    <source>
        <dbReference type="Pfam" id="PF00171"/>
    </source>
</evidence>
<reference evidence="6 7" key="1">
    <citation type="submission" date="2016-10" db="EMBL/GenBank/DDBJ databases">
        <authorList>
            <person name="de Groot N.N."/>
        </authorList>
    </citation>
    <scope>NUCLEOTIDE SEQUENCE [LARGE SCALE GENOMIC DNA]</scope>
    <source>
        <strain evidence="6 7">DSM 44945</strain>
    </source>
</reference>
<dbReference type="RefSeq" id="WP_092038097.1">
    <property type="nucleotide sequence ID" value="NZ_FOOK01000013.1"/>
</dbReference>
<evidence type="ECO:0000313" key="7">
    <source>
        <dbReference type="Proteomes" id="UP000198661"/>
    </source>
</evidence>
<dbReference type="Proteomes" id="UP000198661">
    <property type="component" value="Unassembled WGS sequence"/>
</dbReference>
<dbReference type="STRING" id="201973.SAMN04488025_11359"/>
<sequence length="482" mass="52750">MKKYGLYIDGKWTPSGSRETFDVLDPATREVVGAAAEATPEDVKRAVDAAHRAFPGWASRPAKERSAILHNWYRLMLDHLDELAEGMTREQGKPLREARGEVQYAADFVQWYGEEAKRVYGETIPASFTDKRIWVLRQPVGVVAAITPWNFPAAMITRKIAPALAAGCTVVIKPAEQTPLTACRLVELMEEAGFPPGVVNLVTGSRPEPIGDALLQDPRVRKLTFTGSTEVGKILMKKAADTVKRVSLELGGHAPFLVFEDADLEAAAAEVAASKFRNAGQTCVCTNRIYVHESVAEAFTEALVRRVEAMKVGYGLEEGVDIGPLIDEQAVLKSERHVRDAVEKGARIAIGGSRCRLSGKLEKGTFFQPTVLVQVTDEMLVQREETFGPVAPVQTFRTEEEAIARANNTSYGLAAYLFTRDLSRAVRVMERLEYGIVGVNDGLPSVAQAPFGGFKESGIGREGGRHGMEEFLEAKYVSVKLV</sequence>
<proteinExistence type="inferred from homology"/>
<dbReference type="PROSITE" id="PS00070">
    <property type="entry name" value="ALDEHYDE_DEHYDR_CYS"/>
    <property type="match status" value="1"/>
</dbReference>
<dbReference type="PIRSF" id="PIRSF036492">
    <property type="entry name" value="ALDH"/>
    <property type="match status" value="1"/>
</dbReference>
<comment type="similarity">
    <text evidence="1 3">Belongs to the aldehyde dehydrogenase family.</text>
</comment>
<dbReference type="AlphaFoldDB" id="A0A1I2NIV8"/>
<organism evidence="6 7">
    <name type="scientific">Planifilum fulgidum</name>
    <dbReference type="NCBI Taxonomy" id="201973"/>
    <lineage>
        <taxon>Bacteria</taxon>
        <taxon>Bacillati</taxon>
        <taxon>Bacillota</taxon>
        <taxon>Bacilli</taxon>
        <taxon>Bacillales</taxon>
        <taxon>Thermoactinomycetaceae</taxon>
        <taxon>Planifilum</taxon>
    </lineage>
</organism>
<dbReference type="InterPro" id="IPR012394">
    <property type="entry name" value="Aldehyde_DH_NAD(P)"/>
</dbReference>
<dbReference type="GO" id="GO:0006081">
    <property type="term" value="P:aldehyde metabolic process"/>
    <property type="evidence" value="ECO:0007669"/>
    <property type="project" value="InterPro"/>
</dbReference>
<dbReference type="GO" id="GO:0009450">
    <property type="term" value="P:gamma-aminobutyric acid catabolic process"/>
    <property type="evidence" value="ECO:0007669"/>
    <property type="project" value="InterPro"/>
</dbReference>
<accession>A0A1I2NIV8</accession>
<keyword evidence="7" id="KW-1185">Reference proteome</keyword>
<dbReference type="PANTHER" id="PTHR43353">
    <property type="entry name" value="SUCCINATE-SEMIALDEHYDE DEHYDROGENASE, MITOCHONDRIAL"/>
    <property type="match status" value="1"/>
</dbReference>
<dbReference type="SUPFAM" id="SSF53720">
    <property type="entry name" value="ALDH-like"/>
    <property type="match status" value="1"/>
</dbReference>
<dbReference type="Gene3D" id="3.40.309.10">
    <property type="entry name" value="Aldehyde Dehydrogenase, Chain A, domain 2"/>
    <property type="match status" value="1"/>
</dbReference>
<gene>
    <name evidence="6" type="ORF">SAMN04488025_11359</name>
</gene>
<evidence type="ECO:0000256" key="1">
    <source>
        <dbReference type="ARBA" id="ARBA00009986"/>
    </source>
</evidence>
<dbReference type="PANTHER" id="PTHR43353:SF5">
    <property type="entry name" value="SUCCINATE-SEMIALDEHYDE DEHYDROGENASE, MITOCHONDRIAL"/>
    <property type="match status" value="1"/>
</dbReference>
<keyword evidence="2 3" id="KW-0560">Oxidoreductase</keyword>
<evidence type="ECO:0000313" key="6">
    <source>
        <dbReference type="EMBL" id="SFG03915.1"/>
    </source>
</evidence>
<protein>
    <recommendedName>
        <fullName evidence="3">Aldehyde dehydrogenase</fullName>
    </recommendedName>
</protein>
<dbReference type="Pfam" id="PF00171">
    <property type="entry name" value="Aldedh"/>
    <property type="match status" value="1"/>
</dbReference>
<name>A0A1I2NIV8_9BACL</name>
<dbReference type="CDD" id="cd07103">
    <property type="entry name" value="ALDH_F5_SSADH_GabD"/>
    <property type="match status" value="1"/>
</dbReference>
<dbReference type="InterPro" id="IPR010102">
    <property type="entry name" value="Succ_semiAld_DH"/>
</dbReference>
<dbReference type="GO" id="GO:0004777">
    <property type="term" value="F:succinate-semialdehyde dehydrogenase (NAD+) activity"/>
    <property type="evidence" value="ECO:0007669"/>
    <property type="project" value="TreeGrafter"/>
</dbReference>
<dbReference type="FunFam" id="3.40.605.10:FF:000005">
    <property type="entry name" value="Succinate-semialdehyde dehydrogenase I"/>
    <property type="match status" value="1"/>
</dbReference>
<dbReference type="InterPro" id="IPR016160">
    <property type="entry name" value="Ald_DH_CS_CYS"/>
</dbReference>
<dbReference type="NCBIfam" id="TIGR01780">
    <property type="entry name" value="SSADH"/>
    <property type="match status" value="1"/>
</dbReference>
<dbReference type="InterPro" id="IPR016162">
    <property type="entry name" value="Ald_DH_N"/>
</dbReference>
<dbReference type="OrthoDB" id="9758906at2"/>
<dbReference type="InterPro" id="IPR016161">
    <property type="entry name" value="Ald_DH/histidinol_DH"/>
</dbReference>
<dbReference type="FunFam" id="3.40.309.10:FF:000004">
    <property type="entry name" value="Succinate-semialdehyde dehydrogenase I"/>
    <property type="match status" value="1"/>
</dbReference>
<feature type="active site" evidence="4">
    <location>
        <position position="283"/>
    </location>
</feature>
<evidence type="ECO:0000256" key="3">
    <source>
        <dbReference type="PIRNR" id="PIRNR036492"/>
    </source>
</evidence>
<dbReference type="Gene3D" id="3.40.605.10">
    <property type="entry name" value="Aldehyde Dehydrogenase, Chain A, domain 1"/>
    <property type="match status" value="1"/>
</dbReference>
<feature type="active site" evidence="4">
    <location>
        <position position="249"/>
    </location>
</feature>
<evidence type="ECO:0000256" key="2">
    <source>
        <dbReference type="ARBA" id="ARBA00023002"/>
    </source>
</evidence>
<dbReference type="InterPro" id="IPR016163">
    <property type="entry name" value="Ald_DH_C"/>
</dbReference>
<dbReference type="InterPro" id="IPR015590">
    <property type="entry name" value="Aldehyde_DH_dom"/>
</dbReference>
<dbReference type="EMBL" id="FOOK01000013">
    <property type="protein sequence ID" value="SFG03915.1"/>
    <property type="molecule type" value="Genomic_DNA"/>
</dbReference>
<feature type="domain" description="Aldehyde dehydrogenase" evidence="5">
    <location>
        <begin position="12"/>
        <end position="477"/>
    </location>
</feature>
<dbReference type="InterPro" id="IPR050740">
    <property type="entry name" value="Aldehyde_DH_Superfamily"/>
</dbReference>
<evidence type="ECO:0000256" key="4">
    <source>
        <dbReference type="PIRSR" id="PIRSR036492-1"/>
    </source>
</evidence>